<dbReference type="Pfam" id="PF01928">
    <property type="entry name" value="CYTH"/>
    <property type="match status" value="1"/>
</dbReference>
<gene>
    <name evidence="4" type="ORF">CEY11_15700</name>
</gene>
<dbReference type="OrthoDB" id="3034217at2"/>
<dbReference type="Pfam" id="PF05235">
    <property type="entry name" value="CHAD"/>
    <property type="match status" value="1"/>
</dbReference>
<dbReference type="AlphaFoldDB" id="A0A225MCG1"/>
<dbReference type="InterPro" id="IPR039013">
    <property type="entry name" value="YgiF"/>
</dbReference>
<name>A0A225MCG1_9BURK</name>
<dbReference type="Gene3D" id="1.40.20.10">
    <property type="entry name" value="CHAD domain"/>
    <property type="match status" value="1"/>
</dbReference>
<dbReference type="RefSeq" id="WP_088604324.1">
    <property type="nucleotide sequence ID" value="NZ_NJIH01000008.1"/>
</dbReference>
<evidence type="ECO:0000259" key="3">
    <source>
        <dbReference type="PROSITE" id="PS51708"/>
    </source>
</evidence>
<evidence type="ECO:0000313" key="4">
    <source>
        <dbReference type="EMBL" id="OWT58412.1"/>
    </source>
</evidence>
<dbReference type="PROSITE" id="PS51708">
    <property type="entry name" value="CHAD"/>
    <property type="match status" value="1"/>
</dbReference>
<dbReference type="SMART" id="SM00880">
    <property type="entry name" value="CHAD"/>
    <property type="match status" value="1"/>
</dbReference>
<comment type="caution">
    <text evidence="4">The sequence shown here is derived from an EMBL/GenBank/DDBJ whole genome shotgun (WGS) entry which is preliminary data.</text>
</comment>
<dbReference type="SUPFAM" id="SSF55154">
    <property type="entry name" value="CYTH-like phosphatases"/>
    <property type="match status" value="1"/>
</dbReference>
<dbReference type="PROSITE" id="PS51707">
    <property type="entry name" value="CYTH"/>
    <property type="match status" value="1"/>
</dbReference>
<dbReference type="InterPro" id="IPR007899">
    <property type="entry name" value="CHAD_dom"/>
</dbReference>
<evidence type="ECO:0000313" key="5">
    <source>
        <dbReference type="Proteomes" id="UP000214603"/>
    </source>
</evidence>
<dbReference type="GO" id="GO:0050355">
    <property type="term" value="F:inorganic triphosphate phosphatase activity"/>
    <property type="evidence" value="ECO:0007669"/>
    <property type="project" value="InterPro"/>
</dbReference>
<dbReference type="EMBL" id="NJIH01000008">
    <property type="protein sequence ID" value="OWT58412.1"/>
    <property type="molecule type" value="Genomic_DNA"/>
</dbReference>
<dbReference type="GO" id="GO:0046872">
    <property type="term" value="F:metal ion binding"/>
    <property type="evidence" value="ECO:0007669"/>
    <property type="project" value="TreeGrafter"/>
</dbReference>
<dbReference type="InterPro" id="IPR038186">
    <property type="entry name" value="CHAD_dom_sf"/>
</dbReference>
<sequence>MLERELKLHVPTAAQAAVEQELQARGARTQVLRALYFDTPGRELARARVALRVRLEDGQWIQTLKMPGGDALSRIELSHPRDEPTPDLALYQERRLCKLFANLREPLGLRYETYVERLLLRLRSRGSLVELAYDRGVVGAAGHELPISEIEFELCAGTMDAVFALGKAWTRRHGLVLDMRSKAERGDLLARAAAAANDARQAGRQQGPGTAEQACATLAPARKAEQPRLDAGMDLQQAARACVAECLDQIVRNATYAAGVDTGPAAPGLRAEYVHQLRVGIRRLRSCHKLFAGWMQPPAPRLESALRRGFLALGATRDAQIVQREIAPRLRLAGMPADRAPGGTRRLEPDAAAALAASPEFQALLLDLMAREVPATTEAAEPAEPAGAPMDTGKARRQAAPAGDAGTARASIEPPPEAGAALARRLDKWLRQLVEPGQAFATLTPAAQHAVRKKAKRLRYGLAFAAPYLDKPAQRRILAALSAVQETLGELNDLYVAERHYRGLAKARPQVWFAVGWLRAMQHQQKEAAQEAFAALAAAGRLKH</sequence>
<dbReference type="InterPro" id="IPR023577">
    <property type="entry name" value="CYTH_domain"/>
</dbReference>
<accession>A0A225MCG1</accession>
<feature type="domain" description="CYTH" evidence="2">
    <location>
        <begin position="1"/>
        <end position="193"/>
    </location>
</feature>
<dbReference type="Gene3D" id="2.40.320.10">
    <property type="entry name" value="Hypothetical Protein Pfu-838710-001"/>
    <property type="match status" value="1"/>
</dbReference>
<reference evidence="5" key="1">
    <citation type="submission" date="2017-06" db="EMBL/GenBank/DDBJ databases">
        <title>Herbaspirillum phytohormonus sp. nov., isolated from the root nodule of Robinia pseudoacacia in lead-zinc mine.</title>
        <authorList>
            <person name="Fan M."/>
            <person name="Lin Y."/>
        </authorList>
    </citation>
    <scope>NUCLEOTIDE SEQUENCE [LARGE SCALE GENOMIC DNA]</scope>
    <source>
        <strain evidence="5">SC-089</strain>
    </source>
</reference>
<organism evidence="4 5">
    <name type="scientific">Candidimonas nitroreducens</name>
    <dbReference type="NCBI Taxonomy" id="683354"/>
    <lineage>
        <taxon>Bacteria</taxon>
        <taxon>Pseudomonadati</taxon>
        <taxon>Pseudomonadota</taxon>
        <taxon>Betaproteobacteria</taxon>
        <taxon>Burkholderiales</taxon>
        <taxon>Alcaligenaceae</taxon>
        <taxon>Candidimonas</taxon>
    </lineage>
</organism>
<dbReference type="PANTHER" id="PTHR39569:SF1">
    <property type="entry name" value="INORGANIC TRIPHOSPHATASE"/>
    <property type="match status" value="1"/>
</dbReference>
<feature type="domain" description="CHAD" evidence="3">
    <location>
        <begin position="232"/>
        <end position="542"/>
    </location>
</feature>
<protein>
    <submittedName>
        <fullName evidence="4">Inorganic triphosphatase</fullName>
    </submittedName>
</protein>
<dbReference type="InterPro" id="IPR033469">
    <property type="entry name" value="CYTH-like_dom_sf"/>
</dbReference>
<dbReference type="Proteomes" id="UP000214603">
    <property type="component" value="Unassembled WGS sequence"/>
</dbReference>
<proteinExistence type="predicted"/>
<feature type="compositionally biased region" description="Low complexity" evidence="1">
    <location>
        <begin position="399"/>
        <end position="410"/>
    </location>
</feature>
<evidence type="ECO:0000256" key="1">
    <source>
        <dbReference type="SAM" id="MobiDB-lite"/>
    </source>
</evidence>
<keyword evidence="5" id="KW-1185">Reference proteome</keyword>
<evidence type="ECO:0000259" key="2">
    <source>
        <dbReference type="PROSITE" id="PS51707"/>
    </source>
</evidence>
<dbReference type="PANTHER" id="PTHR39569">
    <property type="entry name" value="INORGANIC TRIPHOSPHATASE"/>
    <property type="match status" value="1"/>
</dbReference>
<feature type="region of interest" description="Disordered" evidence="1">
    <location>
        <begin position="376"/>
        <end position="414"/>
    </location>
</feature>
<dbReference type="SMART" id="SM01118">
    <property type="entry name" value="CYTH"/>
    <property type="match status" value="1"/>
</dbReference>
<feature type="compositionally biased region" description="Low complexity" evidence="1">
    <location>
        <begin position="376"/>
        <end position="389"/>
    </location>
</feature>